<feature type="compositionally biased region" description="Acidic residues" evidence="1">
    <location>
        <begin position="214"/>
        <end position="235"/>
    </location>
</feature>
<evidence type="ECO:0000313" key="3">
    <source>
        <dbReference type="Proteomes" id="UP000280104"/>
    </source>
</evidence>
<accession>A0A7H4LGE2</accession>
<protein>
    <submittedName>
        <fullName evidence="2">Uncharacterized protein</fullName>
    </submittedName>
</protein>
<proteinExistence type="predicted"/>
<evidence type="ECO:0000256" key="1">
    <source>
        <dbReference type="SAM" id="MobiDB-lite"/>
    </source>
</evidence>
<dbReference type="AlphaFoldDB" id="A0A7H4LGE2"/>
<dbReference type="EMBL" id="LS480641">
    <property type="protein sequence ID" value="SPT17680.1"/>
    <property type="molecule type" value="Genomic_DNA"/>
</dbReference>
<name>A0A7H4LGE2_WHEAT</name>
<reference evidence="2 3" key="1">
    <citation type="submission" date="2018-05" db="EMBL/GenBank/DDBJ databases">
        <authorList>
            <person name="Thind KAUR A."/>
        </authorList>
    </citation>
    <scope>NUCLEOTIDE SEQUENCE [LARGE SCALE GENOMIC DNA]</scope>
</reference>
<evidence type="ECO:0000313" key="2">
    <source>
        <dbReference type="EMBL" id="SPT17680.1"/>
    </source>
</evidence>
<organism evidence="2 3">
    <name type="scientific">Triticum aestivum</name>
    <name type="common">Wheat</name>
    <dbReference type="NCBI Taxonomy" id="4565"/>
    <lineage>
        <taxon>Eukaryota</taxon>
        <taxon>Viridiplantae</taxon>
        <taxon>Streptophyta</taxon>
        <taxon>Embryophyta</taxon>
        <taxon>Tracheophyta</taxon>
        <taxon>Spermatophyta</taxon>
        <taxon>Magnoliopsida</taxon>
        <taxon>Liliopsida</taxon>
        <taxon>Poales</taxon>
        <taxon>Poaceae</taxon>
        <taxon>BOP clade</taxon>
        <taxon>Pooideae</taxon>
        <taxon>Triticodae</taxon>
        <taxon>Triticeae</taxon>
        <taxon>Triticinae</taxon>
        <taxon>Triticum</taxon>
    </lineage>
</organism>
<feature type="region of interest" description="Disordered" evidence="1">
    <location>
        <begin position="193"/>
        <end position="247"/>
    </location>
</feature>
<dbReference type="Proteomes" id="UP000280104">
    <property type="component" value="Chromosome II"/>
</dbReference>
<sequence>MADSRNKFAQPDENTPFGRHLKEVTRYLNIGIPIFTGTYTATLPEEEHWMIQVQVPGRTFTPVTEPTEFSFDAPTWSLGKSMAAHIAMGRIGEVYKQELKDTIYQICGRRDEQWEIVSTRRDRSIAAFIQELNQHIRRQENQMCASMIDLKKAMTRITELEEELKSTLTGYEEEMTILVEKNDDLTRKLGVFMGDPVSGGEDDEPKEIRSEDYIIIDDTDSDPDDSDDDYEDEAGADIMESSTYQNF</sequence>
<gene>
    <name evidence="2" type="ORF">CAMPLR22A2D_LOCUS2290</name>
</gene>